<protein>
    <submittedName>
        <fullName evidence="1">Uncharacterized protein</fullName>
    </submittedName>
</protein>
<organism evidence="1">
    <name type="scientific">freshwater sediment metagenome</name>
    <dbReference type="NCBI Taxonomy" id="556182"/>
    <lineage>
        <taxon>unclassified sequences</taxon>
        <taxon>metagenomes</taxon>
        <taxon>ecological metagenomes</taxon>
    </lineage>
</organism>
<name>A0AA48M047_9ZZZZ</name>
<gene>
    <name evidence="1" type="ORF">AMST5_01010</name>
</gene>
<dbReference type="AlphaFoldDB" id="A0AA48M047"/>
<dbReference type="EMBL" id="OY288114">
    <property type="protein sequence ID" value="CAJ0857392.1"/>
    <property type="molecule type" value="Genomic_DNA"/>
</dbReference>
<reference evidence="1" key="1">
    <citation type="submission" date="2023-07" db="EMBL/GenBank/DDBJ databases">
        <authorList>
            <person name="Pelsma A.J. K."/>
        </authorList>
    </citation>
    <scope>NUCLEOTIDE SEQUENCE</scope>
</reference>
<proteinExistence type="predicted"/>
<evidence type="ECO:0000313" key="1">
    <source>
        <dbReference type="EMBL" id="CAJ0857392.1"/>
    </source>
</evidence>
<accession>A0AA48M047</accession>
<sequence length="73" mass="7887">MAPNKATLKNKFASGKCDRHVERPGLAVALFDDLIIGNCRTQQSHPARGAFTKSARGVCIMLLEASQNATPDF</sequence>